<comment type="caution">
    <text evidence="1">The sequence shown here is derived from an EMBL/GenBank/DDBJ whole genome shotgun (WGS) entry which is preliminary data.</text>
</comment>
<reference evidence="1" key="1">
    <citation type="submission" date="2022-03" db="EMBL/GenBank/DDBJ databases">
        <title>De novo assembled genomes of Belliella spp. (Cyclobacteriaceae) strains.</title>
        <authorList>
            <person name="Szabo A."/>
            <person name="Korponai K."/>
            <person name="Felfoldi T."/>
        </authorList>
    </citation>
    <scope>NUCLEOTIDE SEQUENCE</scope>
    <source>
        <strain evidence="1">DSM 111903</strain>
    </source>
</reference>
<dbReference type="EMBL" id="JAKZGO010000031">
    <property type="protein sequence ID" value="MCH7415798.1"/>
    <property type="molecule type" value="Genomic_DNA"/>
</dbReference>
<dbReference type="RefSeq" id="WP_241414665.1">
    <property type="nucleotide sequence ID" value="NZ_JAKZGO010000031.1"/>
</dbReference>
<organism evidence="1 2">
    <name type="scientific">Belliella alkalica</name>
    <dbReference type="NCBI Taxonomy" id="1730871"/>
    <lineage>
        <taxon>Bacteria</taxon>
        <taxon>Pseudomonadati</taxon>
        <taxon>Bacteroidota</taxon>
        <taxon>Cytophagia</taxon>
        <taxon>Cytophagales</taxon>
        <taxon>Cyclobacteriaceae</taxon>
        <taxon>Belliella</taxon>
    </lineage>
</organism>
<sequence>MFYPNKGFWVAADFPISLSKISQINLISTLLNVILKDLKKSIIGGYPIIFQDPQTTQVVEAAKVIINEKRFNVKKI</sequence>
<gene>
    <name evidence="1" type="ORF">MM213_20015</name>
</gene>
<evidence type="ECO:0000313" key="2">
    <source>
        <dbReference type="Proteomes" id="UP001165430"/>
    </source>
</evidence>
<protein>
    <submittedName>
        <fullName evidence="1">Uncharacterized protein</fullName>
    </submittedName>
</protein>
<dbReference type="Proteomes" id="UP001165430">
    <property type="component" value="Unassembled WGS sequence"/>
</dbReference>
<accession>A0ABS9VH86</accession>
<proteinExistence type="predicted"/>
<evidence type="ECO:0000313" key="1">
    <source>
        <dbReference type="EMBL" id="MCH7415798.1"/>
    </source>
</evidence>
<name>A0ABS9VH86_9BACT</name>
<keyword evidence="2" id="KW-1185">Reference proteome</keyword>